<evidence type="ECO:0008006" key="5">
    <source>
        <dbReference type="Google" id="ProtNLM"/>
    </source>
</evidence>
<feature type="transmembrane region" description="Helical" evidence="2">
    <location>
        <begin position="946"/>
        <end position="974"/>
    </location>
</feature>
<dbReference type="Proteomes" id="UP001317322">
    <property type="component" value="Chromosome"/>
</dbReference>
<dbReference type="PROSITE" id="PS51257">
    <property type="entry name" value="PROKAR_LIPOPROTEIN"/>
    <property type="match status" value="1"/>
</dbReference>
<feature type="region of interest" description="Disordered" evidence="1">
    <location>
        <begin position="90"/>
        <end position="126"/>
    </location>
</feature>
<name>A0ABY5K466_9CELL</name>
<feature type="transmembrane region" description="Helical" evidence="2">
    <location>
        <begin position="891"/>
        <end position="912"/>
    </location>
</feature>
<evidence type="ECO:0000256" key="1">
    <source>
        <dbReference type="SAM" id="MobiDB-lite"/>
    </source>
</evidence>
<gene>
    <name evidence="3" type="ORF">NP075_00450</name>
</gene>
<feature type="transmembrane region" description="Helical" evidence="2">
    <location>
        <begin position="458"/>
        <end position="485"/>
    </location>
</feature>
<accession>A0ABY5K466</accession>
<keyword evidence="2" id="KW-1133">Transmembrane helix</keyword>
<feature type="transmembrane region" description="Helical" evidence="2">
    <location>
        <begin position="340"/>
        <end position="366"/>
    </location>
</feature>
<feature type="transmembrane region" description="Helical" evidence="2">
    <location>
        <begin position="994"/>
        <end position="1019"/>
    </location>
</feature>
<proteinExistence type="predicted"/>
<keyword evidence="2" id="KW-0812">Transmembrane</keyword>
<feature type="transmembrane region" description="Helical" evidence="2">
    <location>
        <begin position="378"/>
        <end position="398"/>
    </location>
</feature>
<feature type="compositionally biased region" description="Low complexity" evidence="1">
    <location>
        <begin position="110"/>
        <end position="122"/>
    </location>
</feature>
<reference evidence="3 4" key="1">
    <citation type="submission" date="2022-07" db="EMBL/GenBank/DDBJ databases">
        <title>Novel species in genus cellulomonas.</title>
        <authorList>
            <person name="Ye L."/>
        </authorList>
    </citation>
    <scope>NUCLEOTIDE SEQUENCE [LARGE SCALE GENOMIC DNA]</scope>
    <source>
        <strain evidence="4">zg-Y908</strain>
    </source>
</reference>
<sequence>MRTGGLLTRRARAQGGLLALAGVLAALACAVVVAIVGHLDVAARSGLVTALREAPATSAAARFTTTLSGAPDEQDAAARRILAQRLGHQPVDVHRSARSEPLPLVPGATAADGDPSPASGAGDDADGALEATIGALDPTLVVTSAGTWPTDAPDGVAIPVDLASSAGLAVGDALTLGAGDDARPFVVAAVYEPADARAPEWFDEAEGDADPVAHPVLVAESALGDAPQRVRVHWTVVPDLDRVRPADLAPLRAALEGTRAVLHEDDDVMVLGVTATGGLGGLLASTDAALTAARGMSVPAAALTMLVVVLTFGQAARMLVDARRPETVLVRSRGTTRAAVVGTSAIEGALVTGLGAGLGAVVGGTLVTATAGGSAPGAVVTGGALTVVVVGTTTLAAAAWQGTADGRAETRRRAVPGSLAAGALTLLAGVTALAVWRLTDRGSPVRVDAAGRAVLDPLAAGALPLALVLVALVAATLPGPVAGLLARAASRRRTLDAVLAARQVARRPLPHATAATFVALTVATAVVAAAFTGSWHAHARDRADAAVGADIRLDLGRDPGPGGAGAHAARAATVPGVTDAAPARVDRTAVGSIEARTVALPPAGRAALPVVGAASLTDALAPAAADGLLLPASATRLDVEVTPTPGDPGGDAPPVAGTVAWVASAPGTLTPLSLARGGRHDTWTAPLPAGDGAWRVLAVDVAPRGTAGYGVAVTRVTTDAGDGAVGPGDVPWTAWQLAAPPVALDVAQGRADVPRRVAGGAPTAPVRLSPGAVEPLPVALGASLATALDLGTGGTTTVRVAGADVPVTVAAVVPVVPGSGHRNALLADLDGIEAALLRGGAADPPAVHEVWVDAATTPPDTLVAAVVDALGTPPRAVATTVPPPAPLLRPALTLLAAAAAATALLAVGGLAVTVRAADRRRSAEQRILLALGVAPARQARARSAELGATVLLAAVAGALGGAAVARLTVATLVGATSGTAPDVPTLAVASAVDVAALAALLAVTAAGAAAVLIASAVGVRARATGVRA</sequence>
<feature type="transmembrane region" description="Helical" evidence="2">
    <location>
        <begin position="300"/>
        <end position="320"/>
    </location>
</feature>
<dbReference type="RefSeq" id="WP_227563748.1">
    <property type="nucleotide sequence ID" value="NZ_CP101989.1"/>
</dbReference>
<evidence type="ECO:0000256" key="2">
    <source>
        <dbReference type="SAM" id="Phobius"/>
    </source>
</evidence>
<evidence type="ECO:0000313" key="4">
    <source>
        <dbReference type="Proteomes" id="UP001317322"/>
    </source>
</evidence>
<dbReference type="EMBL" id="CP101989">
    <property type="protein sequence ID" value="UUI65252.1"/>
    <property type="molecule type" value="Genomic_DNA"/>
</dbReference>
<organism evidence="3 4">
    <name type="scientific">Cellulomonas wangsupingiae</name>
    <dbReference type="NCBI Taxonomy" id="2968085"/>
    <lineage>
        <taxon>Bacteria</taxon>
        <taxon>Bacillati</taxon>
        <taxon>Actinomycetota</taxon>
        <taxon>Actinomycetes</taxon>
        <taxon>Micrococcales</taxon>
        <taxon>Cellulomonadaceae</taxon>
        <taxon>Cellulomonas</taxon>
    </lineage>
</organism>
<evidence type="ECO:0000313" key="3">
    <source>
        <dbReference type="EMBL" id="UUI65252.1"/>
    </source>
</evidence>
<keyword evidence="2" id="KW-0472">Membrane</keyword>
<protein>
    <recommendedName>
        <fullName evidence="5">FtsX-like permease family protein</fullName>
    </recommendedName>
</protein>
<feature type="transmembrane region" description="Helical" evidence="2">
    <location>
        <begin position="512"/>
        <end position="535"/>
    </location>
</feature>
<feature type="transmembrane region" description="Helical" evidence="2">
    <location>
        <begin position="419"/>
        <end position="438"/>
    </location>
</feature>
<keyword evidence="4" id="KW-1185">Reference proteome</keyword>